<gene>
    <name evidence="4" type="primary">8233234</name>
    <name evidence="3" type="ORF">Phum_PHUM517300</name>
</gene>
<dbReference type="eggNOG" id="ENOG502S4ER">
    <property type="taxonomic scope" value="Eukaryota"/>
</dbReference>
<feature type="region of interest" description="Disordered" evidence="1">
    <location>
        <begin position="160"/>
        <end position="184"/>
    </location>
</feature>
<keyword evidence="2" id="KW-1133">Transmembrane helix</keyword>
<keyword evidence="5" id="KW-1185">Reference proteome</keyword>
<dbReference type="AlphaFoldDB" id="E0VYR1"/>
<dbReference type="EMBL" id="DS235846">
    <property type="protein sequence ID" value="EEB18517.1"/>
    <property type="molecule type" value="Genomic_DNA"/>
</dbReference>
<protein>
    <submittedName>
        <fullName evidence="3 4">Uncharacterized protein</fullName>
    </submittedName>
</protein>
<dbReference type="KEGG" id="phu:Phum_PHUM517300"/>
<dbReference type="VEuPathDB" id="VectorBase:PHUM517300"/>
<keyword evidence="2" id="KW-0812">Transmembrane</keyword>
<dbReference type="Proteomes" id="UP000009046">
    <property type="component" value="Unassembled WGS sequence"/>
</dbReference>
<evidence type="ECO:0000313" key="5">
    <source>
        <dbReference type="Proteomes" id="UP000009046"/>
    </source>
</evidence>
<accession>E0VYR1</accession>
<proteinExistence type="predicted"/>
<evidence type="ECO:0000256" key="2">
    <source>
        <dbReference type="SAM" id="Phobius"/>
    </source>
</evidence>
<evidence type="ECO:0000256" key="1">
    <source>
        <dbReference type="SAM" id="MobiDB-lite"/>
    </source>
</evidence>
<name>E0VYR1_PEDHC</name>
<dbReference type="FunCoup" id="E0VYR1">
    <property type="interactions" value="3"/>
</dbReference>
<dbReference type="InParanoid" id="E0VYR1"/>
<reference evidence="3" key="1">
    <citation type="submission" date="2007-04" db="EMBL/GenBank/DDBJ databases">
        <title>Annotation of Pediculus humanus corporis strain USDA.</title>
        <authorList>
            <person name="Kirkness E."/>
            <person name="Hannick L."/>
            <person name="Hass B."/>
            <person name="Bruggner R."/>
            <person name="Lawson D."/>
            <person name="Bidwell S."/>
            <person name="Joardar V."/>
            <person name="Caler E."/>
            <person name="Walenz B."/>
            <person name="Inman J."/>
            <person name="Schobel S."/>
            <person name="Galinsky K."/>
            <person name="Amedeo P."/>
            <person name="Strausberg R."/>
        </authorList>
    </citation>
    <scope>NUCLEOTIDE SEQUENCE</scope>
    <source>
        <strain evidence="3">USDA</strain>
    </source>
</reference>
<dbReference type="HOGENOM" id="CLU_059244_1_0_1"/>
<reference evidence="3" key="2">
    <citation type="submission" date="2007-04" db="EMBL/GenBank/DDBJ databases">
        <title>The genome of the human body louse.</title>
        <authorList>
            <consortium name="The Human Body Louse Genome Consortium"/>
            <person name="Kirkness E."/>
            <person name="Walenz B."/>
            <person name="Hass B."/>
            <person name="Bruggner R."/>
            <person name="Strausberg R."/>
        </authorList>
    </citation>
    <scope>NUCLEOTIDE SEQUENCE</scope>
    <source>
        <strain evidence="3">USDA</strain>
    </source>
</reference>
<dbReference type="EMBL" id="AAZO01006286">
    <property type="status" value="NOT_ANNOTATED_CDS"/>
    <property type="molecule type" value="Genomic_DNA"/>
</dbReference>
<feature type="transmembrane region" description="Helical" evidence="2">
    <location>
        <begin position="76"/>
        <end position="100"/>
    </location>
</feature>
<dbReference type="CTD" id="8233234"/>
<feature type="region of interest" description="Disordered" evidence="1">
    <location>
        <begin position="235"/>
        <end position="258"/>
    </location>
</feature>
<keyword evidence="2" id="KW-0472">Membrane</keyword>
<dbReference type="OMA" id="TRHFNVE"/>
<dbReference type="RefSeq" id="XP_002431255.1">
    <property type="nucleotide sequence ID" value="XM_002431210.1"/>
</dbReference>
<dbReference type="GeneID" id="8233234"/>
<organism>
    <name type="scientific">Pediculus humanus subsp. corporis</name>
    <name type="common">Body louse</name>
    <dbReference type="NCBI Taxonomy" id="121224"/>
    <lineage>
        <taxon>Eukaryota</taxon>
        <taxon>Metazoa</taxon>
        <taxon>Ecdysozoa</taxon>
        <taxon>Arthropoda</taxon>
        <taxon>Hexapoda</taxon>
        <taxon>Insecta</taxon>
        <taxon>Pterygota</taxon>
        <taxon>Neoptera</taxon>
        <taxon>Paraneoptera</taxon>
        <taxon>Psocodea</taxon>
        <taxon>Troctomorpha</taxon>
        <taxon>Phthiraptera</taxon>
        <taxon>Anoplura</taxon>
        <taxon>Pediculidae</taxon>
        <taxon>Pediculus</taxon>
    </lineage>
</organism>
<dbReference type="OrthoDB" id="8188596at2759"/>
<dbReference type="EnsemblMetazoa" id="PHUM517300-RA">
    <property type="protein sequence ID" value="PHUM517300-PA"/>
    <property type="gene ID" value="PHUM517300"/>
</dbReference>
<sequence>MEEVDPLLDNECLDCFEDFGPPPDDILRIPPPPLPFFIKLDQREHFLCNNQCIGSPKFQGIEFIDLGQPWSYQDRIWLLIFCASCLGILILGGLITFLIFKLRTKIKTRSDSDSIVRGTSNTSNTDKTNDCESVLYPFPATSTGDGRVLWATLSPGGTTRHYTAPNSRPDVTLSYSSSSKPCLPPPEPPPVGFIMNTNFIDSDSQTPLMECFQLNEFVELDGTTSHSVALMRNSTHNRPRVSSPTRIENPNLPPLNLHPHRTFRKATIQRRDSDFICSSPT</sequence>
<reference evidence="4" key="3">
    <citation type="submission" date="2021-02" db="UniProtKB">
        <authorList>
            <consortium name="EnsemblMetazoa"/>
        </authorList>
    </citation>
    <scope>IDENTIFICATION</scope>
    <source>
        <strain evidence="4">USDA</strain>
    </source>
</reference>
<evidence type="ECO:0000313" key="4">
    <source>
        <dbReference type="EnsemblMetazoa" id="PHUM517300-PA"/>
    </source>
</evidence>
<feature type="compositionally biased region" description="Polar residues" evidence="1">
    <location>
        <begin position="235"/>
        <end position="248"/>
    </location>
</feature>
<evidence type="ECO:0000313" key="3">
    <source>
        <dbReference type="EMBL" id="EEB18517.1"/>
    </source>
</evidence>